<evidence type="ECO:0000256" key="1">
    <source>
        <dbReference type="ARBA" id="ARBA00022737"/>
    </source>
</evidence>
<dbReference type="AlphaFoldDB" id="A0A4S8LN81"/>
<evidence type="ECO:0000256" key="2">
    <source>
        <dbReference type="ARBA" id="ARBA00023203"/>
    </source>
</evidence>
<protein>
    <recommendedName>
        <fullName evidence="5">Calponin-homology (CH) domain-containing protein</fullName>
    </recommendedName>
</protein>
<gene>
    <name evidence="3" type="ORF">K435DRAFT_864040</name>
</gene>
<dbReference type="GO" id="GO:0005737">
    <property type="term" value="C:cytoplasm"/>
    <property type="evidence" value="ECO:0007669"/>
    <property type="project" value="TreeGrafter"/>
</dbReference>
<dbReference type="PANTHER" id="PTHR19961">
    <property type="entry name" value="FIMBRIN/PLASTIN"/>
    <property type="match status" value="1"/>
</dbReference>
<dbReference type="GO" id="GO:0005884">
    <property type="term" value="C:actin filament"/>
    <property type="evidence" value="ECO:0007669"/>
    <property type="project" value="TreeGrafter"/>
</dbReference>
<dbReference type="SUPFAM" id="SSF47576">
    <property type="entry name" value="Calponin-homology domain, CH-domain"/>
    <property type="match status" value="1"/>
</dbReference>
<dbReference type="InterPro" id="IPR036872">
    <property type="entry name" value="CH_dom_sf"/>
</dbReference>
<name>A0A4S8LN81_DENBC</name>
<dbReference type="InterPro" id="IPR039959">
    <property type="entry name" value="Fimbrin/Plastin"/>
</dbReference>
<dbReference type="Proteomes" id="UP000297245">
    <property type="component" value="Unassembled WGS sequence"/>
</dbReference>
<accession>A0A4S8LN81</accession>
<sequence>MGSLIHGDSSRDNCQRTLGHGAIPSFFQLAIIHSDQAVDSSVSCRGPIDSGWFYGQDVDMEHFSSHTLSQARYQSEFTNHINLVIENDPDIGHRYPIPTDTTQLFDKCKDGLILCKLINDSVPDTIDMCVLNKPAGRKAPNVLALSGTVSRCPLTSPHHYRPRLSLLSPIMDADFENSLNRARWMSDSAGDEEFWRKVVTSSHLNKIMLMSQVHALVRRPLLASKRCPTSALTPAFVSPHFVRLLNDLKTPRRYITYHLPNRQ</sequence>
<organism evidence="3 4">
    <name type="scientific">Dendrothele bispora (strain CBS 962.96)</name>
    <dbReference type="NCBI Taxonomy" id="1314807"/>
    <lineage>
        <taxon>Eukaryota</taxon>
        <taxon>Fungi</taxon>
        <taxon>Dikarya</taxon>
        <taxon>Basidiomycota</taxon>
        <taxon>Agaricomycotina</taxon>
        <taxon>Agaricomycetes</taxon>
        <taxon>Agaricomycetidae</taxon>
        <taxon>Agaricales</taxon>
        <taxon>Agaricales incertae sedis</taxon>
        <taxon>Dendrothele</taxon>
    </lineage>
</organism>
<dbReference type="Gene3D" id="1.10.418.10">
    <property type="entry name" value="Calponin-like domain"/>
    <property type="match status" value="1"/>
</dbReference>
<keyword evidence="2" id="KW-0009">Actin-binding</keyword>
<reference evidence="3 4" key="1">
    <citation type="journal article" date="2019" name="Nat. Ecol. Evol.">
        <title>Megaphylogeny resolves global patterns of mushroom evolution.</title>
        <authorList>
            <person name="Varga T."/>
            <person name="Krizsan K."/>
            <person name="Foldi C."/>
            <person name="Dima B."/>
            <person name="Sanchez-Garcia M."/>
            <person name="Sanchez-Ramirez S."/>
            <person name="Szollosi G.J."/>
            <person name="Szarkandi J.G."/>
            <person name="Papp V."/>
            <person name="Albert L."/>
            <person name="Andreopoulos W."/>
            <person name="Angelini C."/>
            <person name="Antonin V."/>
            <person name="Barry K.W."/>
            <person name="Bougher N.L."/>
            <person name="Buchanan P."/>
            <person name="Buyck B."/>
            <person name="Bense V."/>
            <person name="Catcheside P."/>
            <person name="Chovatia M."/>
            <person name="Cooper J."/>
            <person name="Damon W."/>
            <person name="Desjardin D."/>
            <person name="Finy P."/>
            <person name="Geml J."/>
            <person name="Haridas S."/>
            <person name="Hughes K."/>
            <person name="Justo A."/>
            <person name="Karasinski D."/>
            <person name="Kautmanova I."/>
            <person name="Kiss B."/>
            <person name="Kocsube S."/>
            <person name="Kotiranta H."/>
            <person name="LaButti K.M."/>
            <person name="Lechner B.E."/>
            <person name="Liimatainen K."/>
            <person name="Lipzen A."/>
            <person name="Lukacs Z."/>
            <person name="Mihaltcheva S."/>
            <person name="Morgado L.N."/>
            <person name="Niskanen T."/>
            <person name="Noordeloos M.E."/>
            <person name="Ohm R.A."/>
            <person name="Ortiz-Santana B."/>
            <person name="Ovrebo C."/>
            <person name="Racz N."/>
            <person name="Riley R."/>
            <person name="Savchenko A."/>
            <person name="Shiryaev A."/>
            <person name="Soop K."/>
            <person name="Spirin V."/>
            <person name="Szebenyi C."/>
            <person name="Tomsovsky M."/>
            <person name="Tulloss R.E."/>
            <person name="Uehling J."/>
            <person name="Grigoriev I.V."/>
            <person name="Vagvolgyi C."/>
            <person name="Papp T."/>
            <person name="Martin F.M."/>
            <person name="Miettinen O."/>
            <person name="Hibbett D.S."/>
            <person name="Nagy L.G."/>
        </authorList>
    </citation>
    <scope>NUCLEOTIDE SEQUENCE [LARGE SCALE GENOMIC DNA]</scope>
    <source>
        <strain evidence="3 4">CBS 962.96</strain>
    </source>
</reference>
<dbReference type="OrthoDB" id="431378at2759"/>
<dbReference type="GO" id="GO:0051015">
    <property type="term" value="F:actin filament binding"/>
    <property type="evidence" value="ECO:0007669"/>
    <property type="project" value="InterPro"/>
</dbReference>
<dbReference type="GO" id="GO:0051017">
    <property type="term" value="P:actin filament bundle assembly"/>
    <property type="evidence" value="ECO:0007669"/>
    <property type="project" value="InterPro"/>
</dbReference>
<dbReference type="GO" id="GO:0051639">
    <property type="term" value="P:actin filament network formation"/>
    <property type="evidence" value="ECO:0007669"/>
    <property type="project" value="TreeGrafter"/>
</dbReference>
<keyword evidence="1" id="KW-0677">Repeat</keyword>
<dbReference type="EMBL" id="ML179326">
    <property type="protein sequence ID" value="THU90779.1"/>
    <property type="molecule type" value="Genomic_DNA"/>
</dbReference>
<evidence type="ECO:0000313" key="3">
    <source>
        <dbReference type="EMBL" id="THU90779.1"/>
    </source>
</evidence>
<proteinExistence type="predicted"/>
<dbReference type="PANTHER" id="PTHR19961:SF18">
    <property type="entry name" value="FI19014P1"/>
    <property type="match status" value="1"/>
</dbReference>
<evidence type="ECO:0008006" key="5">
    <source>
        <dbReference type="Google" id="ProtNLM"/>
    </source>
</evidence>
<evidence type="ECO:0000313" key="4">
    <source>
        <dbReference type="Proteomes" id="UP000297245"/>
    </source>
</evidence>
<dbReference type="GO" id="GO:0032432">
    <property type="term" value="C:actin filament bundle"/>
    <property type="evidence" value="ECO:0007669"/>
    <property type="project" value="TreeGrafter"/>
</dbReference>
<keyword evidence="4" id="KW-1185">Reference proteome</keyword>